<dbReference type="NCBIfam" id="NF011987">
    <property type="entry name" value="PRK15446.2-3"/>
    <property type="match status" value="1"/>
</dbReference>
<keyword evidence="2" id="KW-1185">Reference proteome</keyword>
<dbReference type="InterPro" id="IPR012696">
    <property type="entry name" value="PhnM"/>
</dbReference>
<evidence type="ECO:0000313" key="2">
    <source>
        <dbReference type="Proteomes" id="UP000199118"/>
    </source>
</evidence>
<dbReference type="PANTHER" id="PTHR43135">
    <property type="entry name" value="ALPHA-D-RIBOSE 1-METHYLPHOSPHONATE 5-TRIPHOSPHATE DIPHOSPHATASE"/>
    <property type="match status" value="1"/>
</dbReference>
<dbReference type="OrthoDB" id="9785413at2"/>
<dbReference type="GO" id="GO:0016810">
    <property type="term" value="F:hydrolase activity, acting on carbon-nitrogen (but not peptide) bonds"/>
    <property type="evidence" value="ECO:0007669"/>
    <property type="project" value="InterPro"/>
</dbReference>
<sequence length="386" mass="40533">MDWTLRGGAPLGPGAPAGDLLHLTGGRIDARGAEGAQVFDASGLTVAPGLIDLHGDGFERNLSPRPGVLFDPEIALAETDRQLTANGITTAWLAVTISWEPGLRSLDTARRLVEAWTRLRGAFACDMRLQLRWEVYALDAVEQVEAWLALEPRPAIAFNDHFTGLFDPTTRMAKSLDKYAARSGLSVEAYREMIGRLAARRDEVAPAIARLAAAAARAGAPRLAHDEPDAATRRANRALGIDVSEFPLSREAAAAAAEAGEVVVLGAPNVVRGGSHIGALDAEPAAAEGLCTALASDYYYPAPLAAAARLLARGDMAPEAVWGLVSAGPARAMGLRDRGALAPGMRGDLVLIRRDGPRARVVAVFVGGAPAWCAEPWRIAGATVPA</sequence>
<proteinExistence type="predicted"/>
<dbReference type="GO" id="GO:0019700">
    <property type="term" value="P:organic phosphonate catabolic process"/>
    <property type="evidence" value="ECO:0007669"/>
    <property type="project" value="InterPro"/>
</dbReference>
<dbReference type="RefSeq" id="WP_092679169.1">
    <property type="nucleotide sequence ID" value="NZ_FNMZ01000001.1"/>
</dbReference>
<dbReference type="STRING" id="356660.SAMN05444336_10172"/>
<dbReference type="InterPro" id="IPR051781">
    <property type="entry name" value="Metallo-dep_Hydrolase"/>
</dbReference>
<accession>A0A1H2QKX4</accession>
<gene>
    <name evidence="1" type="ORF">SAMN05444336_10172</name>
</gene>
<dbReference type="Gene3D" id="2.30.40.10">
    <property type="entry name" value="Urease, subunit C, domain 1"/>
    <property type="match status" value="1"/>
</dbReference>
<name>A0A1H2QKX4_9RHOB</name>
<organism evidence="1 2">
    <name type="scientific">Albimonas donghaensis</name>
    <dbReference type="NCBI Taxonomy" id="356660"/>
    <lineage>
        <taxon>Bacteria</taxon>
        <taxon>Pseudomonadati</taxon>
        <taxon>Pseudomonadota</taxon>
        <taxon>Alphaproteobacteria</taxon>
        <taxon>Rhodobacterales</taxon>
        <taxon>Paracoccaceae</taxon>
        <taxon>Albimonas</taxon>
    </lineage>
</organism>
<protein>
    <submittedName>
        <fullName evidence="1">Alpha-D-ribose 1-methylphosphonate 5-triphosphate diphosphatase</fullName>
    </submittedName>
</protein>
<dbReference type="PIRSF" id="PIRSF038971">
    <property type="entry name" value="PhnM"/>
    <property type="match status" value="1"/>
</dbReference>
<dbReference type="NCBIfam" id="NF011990">
    <property type="entry name" value="PRK15446.2-6"/>
    <property type="match status" value="1"/>
</dbReference>
<dbReference type="SUPFAM" id="SSF51338">
    <property type="entry name" value="Composite domain of metallo-dependent hydrolases"/>
    <property type="match status" value="1"/>
</dbReference>
<evidence type="ECO:0000313" key="1">
    <source>
        <dbReference type="EMBL" id="SDW07314.1"/>
    </source>
</evidence>
<dbReference type="Gene3D" id="3.20.20.140">
    <property type="entry name" value="Metal-dependent hydrolases"/>
    <property type="match status" value="1"/>
</dbReference>
<reference evidence="1 2" key="1">
    <citation type="submission" date="2016-10" db="EMBL/GenBank/DDBJ databases">
        <authorList>
            <person name="de Groot N.N."/>
        </authorList>
    </citation>
    <scope>NUCLEOTIDE SEQUENCE [LARGE SCALE GENOMIC DNA]</scope>
    <source>
        <strain evidence="1 2">DSM 17890</strain>
    </source>
</reference>
<dbReference type="Proteomes" id="UP000199118">
    <property type="component" value="Unassembled WGS sequence"/>
</dbReference>
<dbReference type="EMBL" id="FNMZ01000001">
    <property type="protein sequence ID" value="SDW07314.1"/>
    <property type="molecule type" value="Genomic_DNA"/>
</dbReference>
<dbReference type="AlphaFoldDB" id="A0A1H2QKX4"/>
<dbReference type="SUPFAM" id="SSF51556">
    <property type="entry name" value="Metallo-dependent hydrolases"/>
    <property type="match status" value="1"/>
</dbReference>
<dbReference type="InterPro" id="IPR011059">
    <property type="entry name" value="Metal-dep_hydrolase_composite"/>
</dbReference>
<dbReference type="PANTHER" id="PTHR43135:SF3">
    <property type="entry name" value="ALPHA-D-RIBOSE 1-METHYLPHOSPHONATE 5-TRIPHOSPHATE DIPHOSPHATASE"/>
    <property type="match status" value="1"/>
</dbReference>
<dbReference type="InterPro" id="IPR032466">
    <property type="entry name" value="Metal_Hydrolase"/>
</dbReference>